<evidence type="ECO:0008006" key="3">
    <source>
        <dbReference type="Google" id="ProtNLM"/>
    </source>
</evidence>
<protein>
    <recommendedName>
        <fullName evidence="3">Pesticin C-terminal domain-containing protein</fullName>
    </recommendedName>
</protein>
<proteinExistence type="predicted"/>
<evidence type="ECO:0000313" key="2">
    <source>
        <dbReference type="Proteomes" id="UP001596116"/>
    </source>
</evidence>
<sequence>MAVKGVATIGSAIGDERRTTPFYIEHRERKGAGKYSPAVQSFTFRSEPEVGADPRQQRGIFLEALLSPSKGDMAIINVSETSGARSQRQCSGLAARNEAAAKIRSFRENSALIRADRRPVTQGQKCPPKYRNWIDQIGAGANALDDAIFAPAFGAPFRDIDAEKILTASALISGSCAETDDRAKNIEVLRIGATLRNYKEYDAANQSYLKDAIVDDWTSWVNGEIERGVYYDYSTAVALRAAPIRTGLRGDPKITDFDKRLATLVEEAEKSKSTDNFAKRIEDQKENFKTLVNIPLEAQSRGDIDMSIVAAGLDYYLADASQSFADNADKVQDAVYMHSWTSQFAASKSCPAASQSTCQEAASVFSNKIKDLAAAYAKLETQAFQNIAKKASGTDGLAELVAFENRLDKEYGELLTLAPFENGRKQREKARHSLQQKNIRTIRTEIESANMAPAIRAIEDKYFVGNDLEAPALRQIAAAVDKGLAGTKPFSGIAGGEYFNALYNQDFATLRALDREYVAGIRPLMSFGAQQVIELGPLINALSGQKAGQVESDIAHWVQNLSALYAVFGTYLVEYQDVYKKCLKPGATTIEISRRTDYVTTDGFGNEISRRRGWTDRDYYRVNPELSGHFNTLFGAATGTAQARLFDLFLNDAKISRLRLDTEKLMSKYDCKSPEIQQLEEGFLAYDRELKRR</sequence>
<reference evidence="1 2" key="1">
    <citation type="submission" date="2024-09" db="EMBL/GenBank/DDBJ databases">
        <authorList>
            <person name="Zhang Z.-H."/>
        </authorList>
    </citation>
    <scope>NUCLEOTIDE SEQUENCE [LARGE SCALE GENOMIC DNA]</scope>
    <source>
        <strain evidence="1 2">HHTR114</strain>
    </source>
</reference>
<evidence type="ECO:0000313" key="1">
    <source>
        <dbReference type="EMBL" id="MFC6036707.1"/>
    </source>
</evidence>
<comment type="caution">
    <text evidence="1">The sequence shown here is derived from an EMBL/GenBank/DDBJ whole genome shotgun (WGS) entry which is preliminary data.</text>
</comment>
<dbReference type="RefSeq" id="WP_379882053.1">
    <property type="nucleotide sequence ID" value="NZ_JBHPON010000002.1"/>
</dbReference>
<dbReference type="Proteomes" id="UP001596116">
    <property type="component" value="Unassembled WGS sequence"/>
</dbReference>
<name>A0ABW1L1A4_9PROT</name>
<organism evidence="1 2">
    <name type="scientific">Hyphococcus aureus</name>
    <dbReference type="NCBI Taxonomy" id="2666033"/>
    <lineage>
        <taxon>Bacteria</taxon>
        <taxon>Pseudomonadati</taxon>
        <taxon>Pseudomonadota</taxon>
        <taxon>Alphaproteobacteria</taxon>
        <taxon>Parvularculales</taxon>
        <taxon>Parvularculaceae</taxon>
        <taxon>Hyphococcus</taxon>
    </lineage>
</organism>
<accession>A0ABW1L1A4</accession>
<gene>
    <name evidence="1" type="ORF">ACFMB1_14205</name>
</gene>
<dbReference type="EMBL" id="JBHPON010000002">
    <property type="protein sequence ID" value="MFC6036707.1"/>
    <property type="molecule type" value="Genomic_DNA"/>
</dbReference>
<keyword evidence="2" id="KW-1185">Reference proteome</keyword>